<feature type="compositionally biased region" description="Basic and acidic residues" evidence="1">
    <location>
        <begin position="71"/>
        <end position="83"/>
    </location>
</feature>
<dbReference type="InterPro" id="IPR036869">
    <property type="entry name" value="J_dom_sf"/>
</dbReference>
<dbReference type="InterPro" id="IPR001623">
    <property type="entry name" value="DnaJ_domain"/>
</dbReference>
<gene>
    <name evidence="3" type="ORF">OFUS_LOCUS21791</name>
</gene>
<keyword evidence="4" id="KW-1185">Reference proteome</keyword>
<dbReference type="Gene3D" id="1.10.287.110">
    <property type="entry name" value="DnaJ domain"/>
    <property type="match status" value="1"/>
</dbReference>
<feature type="region of interest" description="Disordered" evidence="1">
    <location>
        <begin position="367"/>
        <end position="388"/>
    </location>
</feature>
<feature type="domain" description="J" evidence="2">
    <location>
        <begin position="9"/>
        <end position="73"/>
    </location>
</feature>
<dbReference type="PANTHER" id="PTHR44825">
    <property type="match status" value="1"/>
</dbReference>
<evidence type="ECO:0000313" key="3">
    <source>
        <dbReference type="EMBL" id="CAH1797523.1"/>
    </source>
</evidence>
<accession>A0A8S4PVG9</accession>
<dbReference type="AlphaFoldDB" id="A0A8S4PVG9"/>
<feature type="region of interest" description="Disordered" evidence="1">
    <location>
        <begin position="238"/>
        <end position="262"/>
    </location>
</feature>
<feature type="compositionally biased region" description="Polar residues" evidence="1">
    <location>
        <begin position="175"/>
        <end position="188"/>
    </location>
</feature>
<proteinExistence type="predicted"/>
<dbReference type="PROSITE" id="PS50076">
    <property type="entry name" value="DNAJ_2"/>
    <property type="match status" value="1"/>
</dbReference>
<dbReference type="SMART" id="SM00271">
    <property type="entry name" value="DnaJ"/>
    <property type="match status" value="1"/>
</dbReference>
<sequence length="457" mass="52397">MFIKMAIKDHFKTLEIPRSCNEDDVKKAYRTLAKKYHPDKNDASNAEEKFKEIGAAYEILKSKDRREIYLRSLQRQEDEERQPKSSQSNSNTTSWRSEHSSNQSNGSKNNTSTGASSGGTTGQTGSSSKGTQNKSNESQSKHKANKSKTSANEGTPYTKQGKTEKSHTTRKTSGRKPTNPFSTSYEHGQNNEKRKPPSFQQKRSFSSTIYDSDDDDSFETMFDLGDILNRGKYGRTKFGDKLKQSPRRMSNAERPEWDNSWNESKPDDMFDSMFDDFKGARFMNDGKQTFYTHSYYNRKNGKPTFTNEDKEYYDWNCETEGDTTDETLYDSLGMCMFCKRTFDPDIILKHQRVCARLGKSRLARDSFDEEPDLTSRGTYSSGEQNSTRGVQDLPLHQLQGPIALRPPHLCGVRRILEVILVQFQMKAFSQDPGLRAVRRHRLSTWSSHLKEGTELRS</sequence>
<feature type="compositionally biased region" description="Polar residues" evidence="1">
    <location>
        <begin position="84"/>
        <end position="95"/>
    </location>
</feature>
<feature type="compositionally biased region" description="Polar residues" evidence="1">
    <location>
        <begin position="147"/>
        <end position="160"/>
    </location>
</feature>
<comment type="caution">
    <text evidence="3">The sequence shown here is derived from an EMBL/GenBank/DDBJ whole genome shotgun (WGS) entry which is preliminary data.</text>
</comment>
<dbReference type="PANTHER" id="PTHR44825:SF1">
    <property type="entry name" value="DNAJ HOMOLOG SUBFAMILY C MEMBER 4"/>
    <property type="match status" value="1"/>
</dbReference>
<reference evidence="3" key="1">
    <citation type="submission" date="2022-03" db="EMBL/GenBank/DDBJ databases">
        <authorList>
            <person name="Martin C."/>
        </authorList>
    </citation>
    <scope>NUCLEOTIDE SEQUENCE</scope>
</reference>
<dbReference type="InterPro" id="IPR052763">
    <property type="entry name" value="DnaJ_C4"/>
</dbReference>
<organism evidence="3 4">
    <name type="scientific">Owenia fusiformis</name>
    <name type="common">Polychaete worm</name>
    <dbReference type="NCBI Taxonomy" id="6347"/>
    <lineage>
        <taxon>Eukaryota</taxon>
        <taxon>Metazoa</taxon>
        <taxon>Spiralia</taxon>
        <taxon>Lophotrochozoa</taxon>
        <taxon>Annelida</taxon>
        <taxon>Polychaeta</taxon>
        <taxon>Sedentaria</taxon>
        <taxon>Canalipalpata</taxon>
        <taxon>Sabellida</taxon>
        <taxon>Oweniida</taxon>
        <taxon>Oweniidae</taxon>
        <taxon>Owenia</taxon>
    </lineage>
</organism>
<dbReference type="CDD" id="cd06257">
    <property type="entry name" value="DnaJ"/>
    <property type="match status" value="1"/>
</dbReference>
<protein>
    <recommendedName>
        <fullName evidence="2">J domain-containing protein</fullName>
    </recommendedName>
</protein>
<dbReference type="Pfam" id="PF00226">
    <property type="entry name" value="DnaJ"/>
    <property type="match status" value="1"/>
</dbReference>
<dbReference type="SUPFAM" id="SSF46565">
    <property type="entry name" value="Chaperone J-domain"/>
    <property type="match status" value="1"/>
</dbReference>
<evidence type="ECO:0000256" key="1">
    <source>
        <dbReference type="SAM" id="MobiDB-lite"/>
    </source>
</evidence>
<name>A0A8S4PVG9_OWEFU</name>
<feature type="compositionally biased region" description="Low complexity" evidence="1">
    <location>
        <begin position="100"/>
        <end position="115"/>
    </location>
</feature>
<feature type="compositionally biased region" description="Polar residues" evidence="1">
    <location>
        <begin position="375"/>
        <end position="388"/>
    </location>
</feature>
<dbReference type="PRINTS" id="PR00625">
    <property type="entry name" value="JDOMAIN"/>
</dbReference>
<evidence type="ECO:0000313" key="4">
    <source>
        <dbReference type="Proteomes" id="UP000749559"/>
    </source>
</evidence>
<feature type="region of interest" description="Disordered" evidence="1">
    <location>
        <begin position="71"/>
        <end position="211"/>
    </location>
</feature>
<feature type="compositionally biased region" description="Low complexity" evidence="1">
    <location>
        <begin position="123"/>
        <end position="133"/>
    </location>
</feature>
<dbReference type="EMBL" id="CAIIXF020000010">
    <property type="protein sequence ID" value="CAH1797523.1"/>
    <property type="molecule type" value="Genomic_DNA"/>
</dbReference>
<evidence type="ECO:0000259" key="2">
    <source>
        <dbReference type="PROSITE" id="PS50076"/>
    </source>
</evidence>
<dbReference type="OrthoDB" id="10250354at2759"/>
<dbReference type="Proteomes" id="UP000749559">
    <property type="component" value="Unassembled WGS sequence"/>
</dbReference>